<dbReference type="EMBL" id="JAJJMB010012717">
    <property type="protein sequence ID" value="KAI3873891.1"/>
    <property type="molecule type" value="Genomic_DNA"/>
</dbReference>
<proteinExistence type="predicted"/>
<evidence type="ECO:0000313" key="2">
    <source>
        <dbReference type="Proteomes" id="UP001202328"/>
    </source>
</evidence>
<name>A0AAD4S895_9MAGN</name>
<evidence type="ECO:0000313" key="1">
    <source>
        <dbReference type="EMBL" id="KAI3873891.1"/>
    </source>
</evidence>
<keyword evidence="2" id="KW-1185">Reference proteome</keyword>
<sequence>MKISDLRSKVSYLVSLGNGFIIYVDDFKCVVVEYEYRVFFVEQIGRSNSLETSKAIALLTHLWFQRPPGAVSSSMLGLEAVNDSLDDFGFEDFHCLNDPHEFKT</sequence>
<dbReference type="AlphaFoldDB" id="A0AAD4S895"/>
<reference evidence="1" key="1">
    <citation type="submission" date="2022-04" db="EMBL/GenBank/DDBJ databases">
        <title>A functionally conserved STORR gene fusion in Papaver species that diverged 16.8 million years ago.</title>
        <authorList>
            <person name="Catania T."/>
        </authorList>
    </citation>
    <scope>NUCLEOTIDE SEQUENCE</scope>
    <source>
        <strain evidence="1">S-188037</strain>
    </source>
</reference>
<accession>A0AAD4S895</accession>
<dbReference type="Proteomes" id="UP001202328">
    <property type="component" value="Unassembled WGS sequence"/>
</dbReference>
<organism evidence="1 2">
    <name type="scientific">Papaver atlanticum</name>
    <dbReference type="NCBI Taxonomy" id="357466"/>
    <lineage>
        <taxon>Eukaryota</taxon>
        <taxon>Viridiplantae</taxon>
        <taxon>Streptophyta</taxon>
        <taxon>Embryophyta</taxon>
        <taxon>Tracheophyta</taxon>
        <taxon>Spermatophyta</taxon>
        <taxon>Magnoliopsida</taxon>
        <taxon>Ranunculales</taxon>
        <taxon>Papaveraceae</taxon>
        <taxon>Papaveroideae</taxon>
        <taxon>Papaver</taxon>
    </lineage>
</organism>
<gene>
    <name evidence="1" type="ORF">MKW98_001540</name>
</gene>
<comment type="caution">
    <text evidence="1">The sequence shown here is derived from an EMBL/GenBank/DDBJ whole genome shotgun (WGS) entry which is preliminary data.</text>
</comment>
<protein>
    <submittedName>
        <fullName evidence="1">Uncharacterized protein</fullName>
    </submittedName>
</protein>